<dbReference type="InterPro" id="IPR008969">
    <property type="entry name" value="CarboxyPept-like_regulatory"/>
</dbReference>
<dbReference type="PROSITE" id="PS50853">
    <property type="entry name" value="FN3"/>
    <property type="match status" value="1"/>
</dbReference>
<dbReference type="InterPro" id="IPR036116">
    <property type="entry name" value="FN3_sf"/>
</dbReference>
<dbReference type="PROSITE" id="PS51257">
    <property type="entry name" value="PROKAR_LIPOPROTEIN"/>
    <property type="match status" value="1"/>
</dbReference>
<accession>A0ABR7J6H9</accession>
<dbReference type="Gene3D" id="2.60.40.1120">
    <property type="entry name" value="Carboxypeptidase-like, regulatory domain"/>
    <property type="match status" value="1"/>
</dbReference>
<dbReference type="SUPFAM" id="SSF49464">
    <property type="entry name" value="Carboxypeptidase regulatory domain-like"/>
    <property type="match status" value="1"/>
</dbReference>
<dbReference type="InterPro" id="IPR011042">
    <property type="entry name" value="6-blade_b-propeller_TolB-like"/>
</dbReference>
<evidence type="ECO:0000313" key="2">
    <source>
        <dbReference type="EMBL" id="MBC5841145.1"/>
    </source>
</evidence>
<dbReference type="Gene3D" id="2.60.40.10">
    <property type="entry name" value="Immunoglobulins"/>
    <property type="match status" value="1"/>
</dbReference>
<dbReference type="EMBL" id="JACRUJ010000002">
    <property type="protein sequence ID" value="MBC5841145.1"/>
    <property type="molecule type" value="Genomic_DNA"/>
</dbReference>
<dbReference type="Gene3D" id="2.120.10.30">
    <property type="entry name" value="TolB, C-terminal domain"/>
    <property type="match status" value="1"/>
</dbReference>
<comment type="caution">
    <text evidence="2">The sequence shown here is derived from an EMBL/GenBank/DDBJ whole genome shotgun (WGS) entry which is preliminary data.</text>
</comment>
<evidence type="ECO:0000259" key="1">
    <source>
        <dbReference type="PROSITE" id="PS50853"/>
    </source>
</evidence>
<protein>
    <submittedName>
        <fullName evidence="2">Carboxypeptidase-like regulatory domain-containing protein</fullName>
    </submittedName>
</protein>
<dbReference type="Pfam" id="PF13715">
    <property type="entry name" value="CarbopepD_reg_2"/>
    <property type="match status" value="1"/>
</dbReference>
<keyword evidence="3" id="KW-1185">Reference proteome</keyword>
<dbReference type="RefSeq" id="WP_187009739.1">
    <property type="nucleotide sequence ID" value="NZ_JACRUI010000002.1"/>
</dbReference>
<reference evidence="2 3" key="1">
    <citation type="submission" date="2020-08" db="EMBL/GenBank/DDBJ databases">
        <title>Description of novel Flavobacterium F-380 isolate.</title>
        <authorList>
            <person name="Saticioglu I.B."/>
            <person name="Duman M."/>
            <person name="Altun S."/>
        </authorList>
    </citation>
    <scope>NUCLEOTIDE SEQUENCE [LARGE SCALE GENOMIC DNA]</scope>
    <source>
        <strain evidence="2 3">F-380</strain>
    </source>
</reference>
<gene>
    <name evidence="2" type="ORF">H8R23_06980</name>
</gene>
<dbReference type="SUPFAM" id="SSF49265">
    <property type="entry name" value="Fibronectin type III"/>
    <property type="match status" value="1"/>
</dbReference>
<dbReference type="InterPro" id="IPR013783">
    <property type="entry name" value="Ig-like_fold"/>
</dbReference>
<dbReference type="Proteomes" id="UP000629963">
    <property type="component" value="Unassembled WGS sequence"/>
</dbReference>
<organism evidence="2 3">
    <name type="scientific">Flavobacterium kayseriense</name>
    <dbReference type="NCBI Taxonomy" id="2764714"/>
    <lineage>
        <taxon>Bacteria</taxon>
        <taxon>Pseudomonadati</taxon>
        <taxon>Bacteroidota</taxon>
        <taxon>Flavobacteriia</taxon>
        <taxon>Flavobacteriales</taxon>
        <taxon>Flavobacteriaceae</taxon>
        <taxon>Flavobacterium</taxon>
    </lineage>
</organism>
<dbReference type="InterPro" id="IPR003961">
    <property type="entry name" value="FN3_dom"/>
</dbReference>
<dbReference type="SUPFAM" id="SSF69304">
    <property type="entry name" value="Tricorn protease N-terminal domain"/>
    <property type="match status" value="1"/>
</dbReference>
<sequence length="500" mass="55296">MKHIKIIFFLIIFSLFIGCSEDKIDGSTEVYGSISGKVVTGDTFSPLENVKIFSSPTSSIVFTDAEGKFTITNVKVGEYALQAQKDAFLTKFESVTVNKDLNSEVVFELSKNSGVNVAPTAPSAVAPLDNAIGQNLTTKLQWESTDTNDDALTYEVTVRNNKNTTVAVFSDIKVKELELTGLLFDTKYLWQVSVTDAKSTAVLSAVFTFSTVSFPNTRYLMVKKVNNNNVIFAADTDKNTYQITNSENNSWRPRKNIQSGKIAFIQSSGGQNHIYTMNSDGSSKTKVTNTIPIAGFNSDHIGFSWNASGDKIIYPNFDKLYEINSSGSGLRKIFQTPNGKFISECDWSNDGSKIAIKVNDSQGYNCEIYIINSAGVVISTVLSGQNGAFGGLNLSVTGEKLLYTYDISGYENPSYRQLDTRIYEFNFNTGFSTQISTEKIAGTNDLDVRYAPNEAEIIFVNTSNDGISEKFITKMELVPTNVLTFRREILFTGFFMPDWE</sequence>
<proteinExistence type="predicted"/>
<name>A0ABR7J6H9_9FLAO</name>
<evidence type="ECO:0000313" key="3">
    <source>
        <dbReference type="Proteomes" id="UP000629963"/>
    </source>
</evidence>
<feature type="domain" description="Fibronectin type-III" evidence="1">
    <location>
        <begin position="118"/>
        <end position="214"/>
    </location>
</feature>